<dbReference type="Proteomes" id="UP000799539">
    <property type="component" value="Unassembled WGS sequence"/>
</dbReference>
<proteinExistence type="predicted"/>
<keyword evidence="2" id="KW-1185">Reference proteome</keyword>
<dbReference type="EMBL" id="ML992666">
    <property type="protein sequence ID" value="KAF2215085.1"/>
    <property type="molecule type" value="Genomic_DNA"/>
</dbReference>
<evidence type="ECO:0000313" key="2">
    <source>
        <dbReference type="Proteomes" id="UP000799539"/>
    </source>
</evidence>
<organism evidence="1 2">
    <name type="scientific">Cercospora zeae-maydis SCOH1-5</name>
    <dbReference type="NCBI Taxonomy" id="717836"/>
    <lineage>
        <taxon>Eukaryota</taxon>
        <taxon>Fungi</taxon>
        <taxon>Dikarya</taxon>
        <taxon>Ascomycota</taxon>
        <taxon>Pezizomycotina</taxon>
        <taxon>Dothideomycetes</taxon>
        <taxon>Dothideomycetidae</taxon>
        <taxon>Mycosphaerellales</taxon>
        <taxon>Mycosphaerellaceae</taxon>
        <taxon>Cercospora</taxon>
    </lineage>
</organism>
<evidence type="ECO:0000313" key="1">
    <source>
        <dbReference type="EMBL" id="KAF2215085.1"/>
    </source>
</evidence>
<accession>A0A6A6FNP5</accession>
<dbReference type="AlphaFoldDB" id="A0A6A6FNP5"/>
<gene>
    <name evidence="1" type="ORF">CERZMDRAFT_94508</name>
</gene>
<name>A0A6A6FNP5_9PEZI</name>
<protein>
    <submittedName>
        <fullName evidence="1">Uncharacterized protein</fullName>
    </submittedName>
</protein>
<sequence>MSLASEVAIKLPPGRIQSYNIAVQASGMLNNVARSLAYLPWGSIISNYTAFKDGAQALECQPTHEPNFASTSFRVWSRFSLNVRTKALNSPTMVNTTWSRSVWN</sequence>
<reference evidence="1" key="1">
    <citation type="journal article" date="2020" name="Stud. Mycol.">
        <title>101 Dothideomycetes genomes: a test case for predicting lifestyles and emergence of pathogens.</title>
        <authorList>
            <person name="Haridas S."/>
            <person name="Albert R."/>
            <person name="Binder M."/>
            <person name="Bloem J."/>
            <person name="Labutti K."/>
            <person name="Salamov A."/>
            <person name="Andreopoulos B."/>
            <person name="Baker S."/>
            <person name="Barry K."/>
            <person name="Bills G."/>
            <person name="Bluhm B."/>
            <person name="Cannon C."/>
            <person name="Castanera R."/>
            <person name="Culley D."/>
            <person name="Daum C."/>
            <person name="Ezra D."/>
            <person name="Gonzalez J."/>
            <person name="Henrissat B."/>
            <person name="Kuo A."/>
            <person name="Liang C."/>
            <person name="Lipzen A."/>
            <person name="Lutzoni F."/>
            <person name="Magnuson J."/>
            <person name="Mondo S."/>
            <person name="Nolan M."/>
            <person name="Ohm R."/>
            <person name="Pangilinan J."/>
            <person name="Park H.-J."/>
            <person name="Ramirez L."/>
            <person name="Alfaro M."/>
            <person name="Sun H."/>
            <person name="Tritt A."/>
            <person name="Yoshinaga Y."/>
            <person name="Zwiers L.-H."/>
            <person name="Turgeon B."/>
            <person name="Goodwin S."/>
            <person name="Spatafora J."/>
            <person name="Crous P."/>
            <person name="Grigoriev I."/>
        </authorList>
    </citation>
    <scope>NUCLEOTIDE SEQUENCE</scope>
    <source>
        <strain evidence="1">SCOH1-5</strain>
    </source>
</reference>